<accession>A0A8K0JWH5</accession>
<name>A0A8K0JWH5_LADFU</name>
<proteinExistence type="predicted"/>
<keyword evidence="3" id="KW-1185">Reference proteome</keyword>
<feature type="region of interest" description="Disordered" evidence="1">
    <location>
        <begin position="1"/>
        <end position="47"/>
    </location>
</feature>
<dbReference type="Proteomes" id="UP000792457">
    <property type="component" value="Unassembled WGS sequence"/>
</dbReference>
<dbReference type="AlphaFoldDB" id="A0A8K0JWH5"/>
<evidence type="ECO:0000313" key="2">
    <source>
        <dbReference type="EMBL" id="KAG8223140.1"/>
    </source>
</evidence>
<evidence type="ECO:0000313" key="3">
    <source>
        <dbReference type="Proteomes" id="UP000792457"/>
    </source>
</evidence>
<feature type="compositionally biased region" description="Gly residues" evidence="1">
    <location>
        <begin position="10"/>
        <end position="26"/>
    </location>
</feature>
<protein>
    <submittedName>
        <fullName evidence="2">Uncharacterized protein</fullName>
    </submittedName>
</protein>
<evidence type="ECO:0000256" key="1">
    <source>
        <dbReference type="SAM" id="MobiDB-lite"/>
    </source>
</evidence>
<gene>
    <name evidence="2" type="ORF">J437_LFUL000562</name>
</gene>
<reference evidence="2" key="1">
    <citation type="submission" date="2013-04" db="EMBL/GenBank/DDBJ databases">
        <authorList>
            <person name="Qu J."/>
            <person name="Murali S.C."/>
            <person name="Bandaranaike D."/>
            <person name="Bellair M."/>
            <person name="Blankenburg K."/>
            <person name="Chao H."/>
            <person name="Dinh H."/>
            <person name="Doddapaneni H."/>
            <person name="Downs B."/>
            <person name="Dugan-Rocha S."/>
            <person name="Elkadiri S."/>
            <person name="Gnanaolivu R.D."/>
            <person name="Hernandez B."/>
            <person name="Javaid M."/>
            <person name="Jayaseelan J.C."/>
            <person name="Lee S."/>
            <person name="Li M."/>
            <person name="Ming W."/>
            <person name="Munidasa M."/>
            <person name="Muniz J."/>
            <person name="Nguyen L."/>
            <person name="Ongeri F."/>
            <person name="Osuji N."/>
            <person name="Pu L.-L."/>
            <person name="Puazo M."/>
            <person name="Qu C."/>
            <person name="Quiroz J."/>
            <person name="Raj R."/>
            <person name="Weissenberger G."/>
            <person name="Xin Y."/>
            <person name="Zou X."/>
            <person name="Han Y."/>
            <person name="Richards S."/>
            <person name="Worley K."/>
            <person name="Muzny D."/>
            <person name="Gibbs R."/>
        </authorList>
    </citation>
    <scope>NUCLEOTIDE SEQUENCE</scope>
    <source>
        <strain evidence="2">Sampled in the wild</strain>
    </source>
</reference>
<comment type="caution">
    <text evidence="2">The sequence shown here is derived from an EMBL/GenBank/DDBJ whole genome shotgun (WGS) entry which is preliminary data.</text>
</comment>
<sequence>NATTETPESGGTGSGSSSTGGGGGGHRGGHKGGRGGRGGRGGGSSRRQLMQNMGQLWLRAEVNDLETRVRRRVVSSLDELKRESARARETIRWLESQFQRGNRFLRAQRGHERLPLPLIKYPKKKDKEAWLYFQVVECCYYLSKQQGVHEPDTPLVTLLTGTAAAAADAANEGQGEAGPVSTTHKGFSPVGIAQSAGINLEPIDAFHTKWKTSSKSHG</sequence>
<reference evidence="2" key="2">
    <citation type="submission" date="2017-10" db="EMBL/GenBank/DDBJ databases">
        <title>Ladona fulva Genome sequencing and assembly.</title>
        <authorList>
            <person name="Murali S."/>
            <person name="Richards S."/>
            <person name="Bandaranaike D."/>
            <person name="Bellair M."/>
            <person name="Blankenburg K."/>
            <person name="Chao H."/>
            <person name="Dinh H."/>
            <person name="Doddapaneni H."/>
            <person name="Dugan-Rocha S."/>
            <person name="Elkadiri S."/>
            <person name="Gnanaolivu R."/>
            <person name="Hernandez B."/>
            <person name="Skinner E."/>
            <person name="Javaid M."/>
            <person name="Lee S."/>
            <person name="Li M."/>
            <person name="Ming W."/>
            <person name="Munidasa M."/>
            <person name="Muniz J."/>
            <person name="Nguyen L."/>
            <person name="Hughes D."/>
            <person name="Osuji N."/>
            <person name="Pu L.-L."/>
            <person name="Puazo M."/>
            <person name="Qu C."/>
            <person name="Quiroz J."/>
            <person name="Raj R."/>
            <person name="Weissenberger G."/>
            <person name="Xin Y."/>
            <person name="Zou X."/>
            <person name="Han Y."/>
            <person name="Worley K."/>
            <person name="Muzny D."/>
            <person name="Gibbs R."/>
        </authorList>
    </citation>
    <scope>NUCLEOTIDE SEQUENCE</scope>
    <source>
        <strain evidence="2">Sampled in the wild</strain>
    </source>
</reference>
<feature type="compositionally biased region" description="Gly residues" evidence="1">
    <location>
        <begin position="35"/>
        <end position="44"/>
    </location>
</feature>
<dbReference type="EMBL" id="KZ308153">
    <property type="protein sequence ID" value="KAG8223140.1"/>
    <property type="molecule type" value="Genomic_DNA"/>
</dbReference>
<organism evidence="2 3">
    <name type="scientific">Ladona fulva</name>
    <name type="common">Scarce chaser dragonfly</name>
    <name type="synonym">Libellula fulva</name>
    <dbReference type="NCBI Taxonomy" id="123851"/>
    <lineage>
        <taxon>Eukaryota</taxon>
        <taxon>Metazoa</taxon>
        <taxon>Ecdysozoa</taxon>
        <taxon>Arthropoda</taxon>
        <taxon>Hexapoda</taxon>
        <taxon>Insecta</taxon>
        <taxon>Pterygota</taxon>
        <taxon>Palaeoptera</taxon>
        <taxon>Odonata</taxon>
        <taxon>Epiprocta</taxon>
        <taxon>Anisoptera</taxon>
        <taxon>Libelluloidea</taxon>
        <taxon>Libellulidae</taxon>
        <taxon>Ladona</taxon>
    </lineage>
</organism>
<dbReference type="CDD" id="cd09884">
    <property type="entry name" value="PIN_Smg5-like"/>
    <property type="match status" value="1"/>
</dbReference>
<dbReference type="Gene3D" id="3.40.50.1010">
    <property type="entry name" value="5'-nuclease"/>
    <property type="match status" value="1"/>
</dbReference>
<dbReference type="OrthoDB" id="8190104at2759"/>
<feature type="non-terminal residue" evidence="2">
    <location>
        <position position="218"/>
    </location>
</feature>